<feature type="binding site" evidence="7">
    <location>
        <begin position="114"/>
        <end position="116"/>
    </location>
    <ligand>
        <name>UDP-N-acetyl-alpha-D-galactosamine</name>
        <dbReference type="ChEBI" id="CHEBI:67138"/>
    </ligand>
</feature>
<dbReference type="PANTHER" id="PTHR10462:SF29">
    <property type="entry name" value="HISTO-BLOOD GROUP ABO SYSTEM TRANSFERASE"/>
    <property type="match status" value="1"/>
</dbReference>
<feature type="binding site" evidence="7">
    <location>
        <position position="227"/>
    </location>
    <ligand>
        <name>an alpha-L-fucosyl-(1-&gt;2)-beta-D-galactosyl derivative</name>
        <dbReference type="ChEBI" id="CHEBI:140327"/>
    </ligand>
</feature>
<dbReference type="GO" id="GO:0005975">
    <property type="term" value="P:carbohydrate metabolic process"/>
    <property type="evidence" value="ECO:0007669"/>
    <property type="project" value="InterPro"/>
</dbReference>
<dbReference type="Pfam" id="PF03414">
    <property type="entry name" value="Glyco_transf_6"/>
    <property type="match status" value="1"/>
</dbReference>
<dbReference type="PANTHER" id="PTHR10462">
    <property type="entry name" value="GLYCOSYLTRANSFERASE-RELATED"/>
    <property type="match status" value="1"/>
</dbReference>
<proteinExistence type="inferred from homology"/>
<evidence type="ECO:0000256" key="6">
    <source>
        <dbReference type="PIRSR" id="PIRSR605076-1"/>
    </source>
</evidence>
<keyword evidence="4" id="KW-0808">Transferase</keyword>
<evidence type="ECO:0000313" key="10">
    <source>
        <dbReference type="EMBL" id="KAB0348766.1"/>
    </source>
</evidence>
<evidence type="ECO:0000256" key="7">
    <source>
        <dbReference type="PIRSR" id="PIRSR605076-2"/>
    </source>
</evidence>
<keyword evidence="9" id="KW-1133">Transmembrane helix</keyword>
<evidence type="ECO:0000256" key="8">
    <source>
        <dbReference type="PIRSR" id="PIRSR605076-3"/>
    </source>
</evidence>
<dbReference type="EMBL" id="VCEA01000002">
    <property type="protein sequence ID" value="KAB0348766.1"/>
    <property type="molecule type" value="Genomic_DNA"/>
</dbReference>
<dbReference type="AlphaFoldDB" id="A0A5N3VL46"/>
<dbReference type="Proteomes" id="UP000326458">
    <property type="component" value="Unassembled WGS sequence"/>
</dbReference>
<comment type="cofactor">
    <cofactor evidence="8">
        <name>Mn(2+)</name>
        <dbReference type="ChEBI" id="CHEBI:29035"/>
    </cofactor>
    <text evidence="8">Binds 1 Mn(2+) ion per subunit.</text>
</comment>
<gene>
    <name evidence="10" type="ORF">FD754_013623</name>
</gene>
<feature type="binding site" evidence="7">
    <location>
        <position position="305"/>
    </location>
    <ligand>
        <name>an alpha-L-fucosyl-(1-&gt;2)-beta-D-galactosyl derivative</name>
        <dbReference type="ChEBI" id="CHEBI:140327"/>
    </ligand>
</feature>
<protein>
    <submittedName>
        <fullName evidence="10">Uncharacterized protein</fullName>
    </submittedName>
</protein>
<dbReference type="GO" id="GO:0046872">
    <property type="term" value="F:metal ion binding"/>
    <property type="evidence" value="ECO:0007669"/>
    <property type="project" value="UniProtKB-KW"/>
</dbReference>
<keyword evidence="11" id="KW-1185">Reference proteome</keyword>
<feature type="binding site" evidence="7">
    <location>
        <position position="282"/>
    </location>
    <ligand>
        <name>an alpha-L-fucosyl-(1-&gt;2)-beta-D-galactosyl derivative</name>
        <dbReference type="ChEBI" id="CHEBI:140327"/>
    </ligand>
</feature>
<sequence length="351" mass="40649">HRVQKSVLYICVSFSVLHIGLSLPSFQIPYIFLVSLVCMPRSGIAGSYGSSISTSMVSQCTRPDPLARHSGGYCSAPLSSQSLMVYPPPDVLIPPRKDVLLFWLRNITIGLTVFVVKKKYIFHLKLFLEMAEMYFMVGHRVNYYIFTDRPDYVPRIPLQKGLQMVIFKVQRYARWQKISIHCMEVISNFIEQRFHQEVDYLVCANVDMKFSDDVGVEIISSLFSTLHPGFYGLTRKYFEYEHQPQSQAHIPEDKGEFYYIGGYHEAMMVDQANHIEATQNDESHLNKYLLYHKPTKILSPEYMLDSQIFNYLEPNQVQNLVHAVHRIFRPRAIPSPSLPPPITIWLAWFLG</sequence>
<evidence type="ECO:0000256" key="3">
    <source>
        <dbReference type="ARBA" id="ARBA00022676"/>
    </source>
</evidence>
<comment type="caution">
    <text evidence="10">The sequence shown here is derived from an EMBL/GenBank/DDBJ whole genome shotgun (WGS) entry which is preliminary data.</text>
</comment>
<evidence type="ECO:0000256" key="9">
    <source>
        <dbReference type="SAM" id="Phobius"/>
    </source>
</evidence>
<comment type="subcellular location">
    <subcellularLocation>
        <location evidence="1">Membrane</location>
        <topology evidence="1">Single-pass type II membrane protein</topology>
    </subcellularLocation>
</comment>
<evidence type="ECO:0000256" key="2">
    <source>
        <dbReference type="ARBA" id="ARBA00010413"/>
    </source>
</evidence>
<dbReference type="SUPFAM" id="SSF53448">
    <property type="entry name" value="Nucleotide-diphospho-sugar transferases"/>
    <property type="match status" value="1"/>
</dbReference>
<evidence type="ECO:0000256" key="1">
    <source>
        <dbReference type="ARBA" id="ARBA00004606"/>
    </source>
</evidence>
<feature type="non-terminal residue" evidence="10">
    <location>
        <position position="1"/>
    </location>
</feature>
<evidence type="ECO:0000313" key="11">
    <source>
        <dbReference type="Proteomes" id="UP000326458"/>
    </source>
</evidence>
<keyword evidence="5" id="KW-0735">Signal-anchor</keyword>
<name>A0A5N3VL46_MUNMU</name>
<dbReference type="GO" id="GO:0004380">
    <property type="term" value="F:glycoprotein-fucosylgalactoside alpha-N-acetylgalactosaminyltransferase activity"/>
    <property type="evidence" value="ECO:0007669"/>
    <property type="project" value="TreeGrafter"/>
</dbReference>
<reference evidence="10 11" key="1">
    <citation type="submission" date="2019-06" db="EMBL/GenBank/DDBJ databases">
        <title>Discovery of a novel chromosome fission-fusion reversal in muntjac.</title>
        <authorList>
            <person name="Mudd A.B."/>
            <person name="Bredeson J.V."/>
            <person name="Baum R."/>
            <person name="Hockemeyer D."/>
            <person name="Rokhsar D.S."/>
        </authorList>
    </citation>
    <scope>NUCLEOTIDE SEQUENCE [LARGE SCALE GENOMIC DNA]</scope>
    <source>
        <strain evidence="10">UTSW_UCB_Mm</strain>
        <tissue evidence="10">Fibroblast cell line</tissue>
    </source>
</reference>
<feature type="transmembrane region" description="Helical" evidence="9">
    <location>
        <begin position="7"/>
        <end position="32"/>
    </location>
</feature>
<accession>A0A5N3VL46</accession>
<evidence type="ECO:0000256" key="5">
    <source>
        <dbReference type="ARBA" id="ARBA00022968"/>
    </source>
</evidence>
<dbReference type="Gene3D" id="3.90.550.10">
    <property type="entry name" value="Spore Coat Polysaccharide Biosynthesis Protein SpsA, Chain A"/>
    <property type="match status" value="1"/>
</dbReference>
<evidence type="ECO:0000256" key="4">
    <source>
        <dbReference type="ARBA" id="ARBA00022679"/>
    </source>
</evidence>
<dbReference type="GO" id="GO:0031982">
    <property type="term" value="C:vesicle"/>
    <property type="evidence" value="ECO:0007669"/>
    <property type="project" value="TreeGrafter"/>
</dbReference>
<keyword evidence="9" id="KW-0812">Transmembrane</keyword>
<comment type="similarity">
    <text evidence="2">Belongs to the glycosyltransferase 6 family.</text>
</comment>
<keyword evidence="8" id="KW-0479">Metal-binding</keyword>
<keyword evidence="9" id="KW-0472">Membrane</keyword>
<dbReference type="GO" id="GO:0016020">
    <property type="term" value="C:membrane"/>
    <property type="evidence" value="ECO:0007669"/>
    <property type="project" value="UniProtKB-SubCell"/>
</dbReference>
<dbReference type="InterPro" id="IPR005076">
    <property type="entry name" value="Glyco_trans_6"/>
</dbReference>
<dbReference type="GO" id="GO:0005794">
    <property type="term" value="C:Golgi apparatus"/>
    <property type="evidence" value="ECO:0007669"/>
    <property type="project" value="TreeGrafter"/>
</dbReference>
<keyword evidence="8" id="KW-0464">Manganese</keyword>
<feature type="active site" description="Nucleophile" evidence="6">
    <location>
        <position position="282"/>
    </location>
</feature>
<feature type="binding site" evidence="8">
    <location>
        <position position="207"/>
    </location>
    <ligand>
        <name>Mn(2+)</name>
        <dbReference type="ChEBI" id="CHEBI:29035"/>
    </ligand>
</feature>
<dbReference type="InterPro" id="IPR029044">
    <property type="entry name" value="Nucleotide-diphossugar_trans"/>
</dbReference>
<organism evidence="10 11">
    <name type="scientific">Muntiacus muntjak</name>
    <name type="common">Barking deer</name>
    <name type="synonym">Indian muntjac</name>
    <dbReference type="NCBI Taxonomy" id="9888"/>
    <lineage>
        <taxon>Eukaryota</taxon>
        <taxon>Metazoa</taxon>
        <taxon>Chordata</taxon>
        <taxon>Craniata</taxon>
        <taxon>Vertebrata</taxon>
        <taxon>Euteleostomi</taxon>
        <taxon>Mammalia</taxon>
        <taxon>Eutheria</taxon>
        <taxon>Laurasiatheria</taxon>
        <taxon>Artiodactyla</taxon>
        <taxon>Ruminantia</taxon>
        <taxon>Pecora</taxon>
        <taxon>Cervidae</taxon>
        <taxon>Muntiacinae</taxon>
        <taxon>Muntiacus</taxon>
    </lineage>
</organism>
<keyword evidence="3" id="KW-0328">Glycosyltransferase</keyword>